<evidence type="ECO:0000256" key="3">
    <source>
        <dbReference type="ARBA" id="ARBA00022833"/>
    </source>
</evidence>
<sequence>MDLSGAYGDHVEPLAFATADFDDADAGSGTMTNTKQGIENALQYHMNVIHTIVPDERDYLRPWRKRLRDILTNESEMLTTFLEKPLEDTSIVQRHSHFIRSLELPTLSSSSQWMKDKVAVVADNDTVLSELEAELGHSISDIRKDIHAVMNAYLETVKEMFRSMEILNLKIEKVDTMKKRLLGISIEDVETEEILALKQSVVGYIRSEYERNKIQGDYTEFCRHYARFTALRSILMALNVSTNNADGPICSICTTERVCWALVPCGHTFCNGCAQKQRHLCFVCRTTLRDRQRLYFI</sequence>
<dbReference type="EMBL" id="MN740534">
    <property type="protein sequence ID" value="QHU32011.1"/>
    <property type="molecule type" value="Genomic_DNA"/>
</dbReference>
<accession>A0A6C0LQK0</accession>
<keyword evidence="1" id="KW-0479">Metal-binding</keyword>
<dbReference type="CDD" id="cd16449">
    <property type="entry name" value="RING-HC"/>
    <property type="match status" value="1"/>
</dbReference>
<dbReference type="PROSITE" id="PS50089">
    <property type="entry name" value="ZF_RING_2"/>
    <property type="match status" value="1"/>
</dbReference>
<proteinExistence type="predicted"/>
<evidence type="ECO:0000256" key="2">
    <source>
        <dbReference type="ARBA" id="ARBA00022771"/>
    </source>
</evidence>
<protein>
    <recommendedName>
        <fullName evidence="4">RING-type domain-containing protein</fullName>
    </recommendedName>
</protein>
<keyword evidence="2" id="KW-0863">Zinc-finger</keyword>
<evidence type="ECO:0000256" key="1">
    <source>
        <dbReference type="ARBA" id="ARBA00022723"/>
    </source>
</evidence>
<keyword evidence="3" id="KW-0862">Zinc</keyword>
<evidence type="ECO:0000313" key="5">
    <source>
        <dbReference type="EMBL" id="QHU32011.1"/>
    </source>
</evidence>
<dbReference type="GO" id="GO:0008270">
    <property type="term" value="F:zinc ion binding"/>
    <property type="evidence" value="ECO:0007669"/>
    <property type="project" value="UniProtKB-KW"/>
</dbReference>
<dbReference type="InterPro" id="IPR013083">
    <property type="entry name" value="Znf_RING/FYVE/PHD"/>
</dbReference>
<name>A0A6C0LQK0_9ZZZZ</name>
<dbReference type="InterPro" id="IPR001841">
    <property type="entry name" value="Znf_RING"/>
</dbReference>
<dbReference type="Pfam" id="PF13920">
    <property type="entry name" value="zf-C3HC4_3"/>
    <property type="match status" value="1"/>
</dbReference>
<dbReference type="PROSITE" id="PS00518">
    <property type="entry name" value="ZF_RING_1"/>
    <property type="match status" value="1"/>
</dbReference>
<evidence type="ECO:0000259" key="4">
    <source>
        <dbReference type="PROSITE" id="PS50089"/>
    </source>
</evidence>
<dbReference type="AlphaFoldDB" id="A0A6C0LQK0"/>
<organism evidence="5">
    <name type="scientific">viral metagenome</name>
    <dbReference type="NCBI Taxonomy" id="1070528"/>
    <lineage>
        <taxon>unclassified sequences</taxon>
        <taxon>metagenomes</taxon>
        <taxon>organismal metagenomes</taxon>
    </lineage>
</organism>
<reference evidence="5" key="1">
    <citation type="journal article" date="2020" name="Nature">
        <title>Giant virus diversity and host interactions through global metagenomics.</title>
        <authorList>
            <person name="Schulz F."/>
            <person name="Roux S."/>
            <person name="Paez-Espino D."/>
            <person name="Jungbluth S."/>
            <person name="Walsh D.A."/>
            <person name="Denef V.J."/>
            <person name="McMahon K.D."/>
            <person name="Konstantinidis K.T."/>
            <person name="Eloe-Fadrosh E.A."/>
            <person name="Kyrpides N.C."/>
            <person name="Woyke T."/>
        </authorList>
    </citation>
    <scope>NUCLEOTIDE SEQUENCE</scope>
    <source>
        <strain evidence="5">GVMAG-M-3300027963-41</strain>
    </source>
</reference>
<dbReference type="Gene3D" id="3.30.40.10">
    <property type="entry name" value="Zinc/RING finger domain, C3HC4 (zinc finger)"/>
    <property type="match status" value="1"/>
</dbReference>
<feature type="domain" description="RING-type" evidence="4">
    <location>
        <begin position="250"/>
        <end position="285"/>
    </location>
</feature>
<dbReference type="SUPFAM" id="SSF57850">
    <property type="entry name" value="RING/U-box"/>
    <property type="match status" value="1"/>
</dbReference>
<dbReference type="InterPro" id="IPR017907">
    <property type="entry name" value="Znf_RING_CS"/>
</dbReference>